<reference evidence="2 3" key="1">
    <citation type="submission" date="2016-09" db="EMBL/GenBank/DDBJ databases">
        <title>Extensive genetic diversity and differential bi-allelic expression allows diatom success in the polar Southern Ocean.</title>
        <authorList>
            <consortium name="DOE Joint Genome Institute"/>
            <person name="Mock T."/>
            <person name="Otillar R.P."/>
            <person name="Strauss J."/>
            <person name="Dupont C."/>
            <person name="Frickenhaus S."/>
            <person name="Maumus F."/>
            <person name="Mcmullan M."/>
            <person name="Sanges R."/>
            <person name="Schmutz J."/>
            <person name="Toseland A."/>
            <person name="Valas R."/>
            <person name="Veluchamy A."/>
            <person name="Ward B.J."/>
            <person name="Allen A."/>
            <person name="Barry K."/>
            <person name="Falciatore A."/>
            <person name="Ferrante M."/>
            <person name="Fortunato A.E."/>
            <person name="Gloeckner G."/>
            <person name="Gruber A."/>
            <person name="Hipkin R."/>
            <person name="Janech M."/>
            <person name="Kroth P."/>
            <person name="Leese F."/>
            <person name="Lindquist E."/>
            <person name="Lyon B.R."/>
            <person name="Martin J."/>
            <person name="Mayer C."/>
            <person name="Parker M."/>
            <person name="Quesneville H."/>
            <person name="Raymond J."/>
            <person name="Uhlig C."/>
            <person name="Valentin K.U."/>
            <person name="Worden A.Z."/>
            <person name="Armbrust E.V."/>
            <person name="Bowler C."/>
            <person name="Green B."/>
            <person name="Moulton V."/>
            <person name="Van Oosterhout C."/>
            <person name="Grigoriev I."/>
        </authorList>
    </citation>
    <scope>NUCLEOTIDE SEQUENCE [LARGE SCALE GENOMIC DNA]</scope>
    <source>
        <strain evidence="2 3">CCMP1102</strain>
    </source>
</reference>
<name>A0A1E7F5K7_9STRA</name>
<accession>A0A1E7F5K7</accession>
<dbReference type="Proteomes" id="UP000095751">
    <property type="component" value="Unassembled WGS sequence"/>
</dbReference>
<dbReference type="OrthoDB" id="54867at2759"/>
<feature type="compositionally biased region" description="Acidic residues" evidence="1">
    <location>
        <begin position="1586"/>
        <end position="1596"/>
    </location>
</feature>
<protein>
    <submittedName>
        <fullName evidence="2">Uncharacterized protein</fullName>
    </submittedName>
</protein>
<dbReference type="PROSITE" id="PS51257">
    <property type="entry name" value="PROKAR_LIPOPROTEIN"/>
    <property type="match status" value="1"/>
</dbReference>
<dbReference type="EMBL" id="KV784361">
    <property type="protein sequence ID" value="OEU13471.1"/>
    <property type="molecule type" value="Genomic_DNA"/>
</dbReference>
<dbReference type="InParanoid" id="A0A1E7F5K7"/>
<feature type="region of interest" description="Disordered" evidence="1">
    <location>
        <begin position="1281"/>
        <end position="1304"/>
    </location>
</feature>
<feature type="region of interest" description="Disordered" evidence="1">
    <location>
        <begin position="1533"/>
        <end position="1552"/>
    </location>
</feature>
<feature type="region of interest" description="Disordered" evidence="1">
    <location>
        <begin position="1559"/>
        <end position="1603"/>
    </location>
</feature>
<keyword evidence="3" id="KW-1185">Reference proteome</keyword>
<organism evidence="2 3">
    <name type="scientific">Fragilariopsis cylindrus CCMP1102</name>
    <dbReference type="NCBI Taxonomy" id="635003"/>
    <lineage>
        <taxon>Eukaryota</taxon>
        <taxon>Sar</taxon>
        <taxon>Stramenopiles</taxon>
        <taxon>Ochrophyta</taxon>
        <taxon>Bacillariophyta</taxon>
        <taxon>Bacillariophyceae</taxon>
        <taxon>Bacillariophycidae</taxon>
        <taxon>Bacillariales</taxon>
        <taxon>Bacillariaceae</taxon>
        <taxon>Fragilariopsis</taxon>
    </lineage>
</organism>
<feature type="compositionally biased region" description="Acidic residues" evidence="1">
    <location>
        <begin position="1286"/>
        <end position="1296"/>
    </location>
</feature>
<evidence type="ECO:0000313" key="3">
    <source>
        <dbReference type="Proteomes" id="UP000095751"/>
    </source>
</evidence>
<dbReference type="KEGG" id="fcy:FRACYDRAFT_241805"/>
<proteinExistence type="predicted"/>
<evidence type="ECO:0000313" key="2">
    <source>
        <dbReference type="EMBL" id="OEU13471.1"/>
    </source>
</evidence>
<evidence type="ECO:0000256" key="1">
    <source>
        <dbReference type="SAM" id="MobiDB-lite"/>
    </source>
</evidence>
<gene>
    <name evidence="2" type="ORF">FRACYDRAFT_241805</name>
</gene>
<sequence length="1603" mass="181301">MDTKKEKLERVLRRSVKQAEEELASSSSSSSSCCRKVFEAISLFITKWDDLVEKEKEETEENDEGEENPGKIQDMPRDYLRVTFCNMLSNLNPIEDADLVREHILSTLQSIGTTECITVYLEFLPAITRIYFRHDSYSDTRNDGKSKRIKKDIISCLKDVFDTEPNSLSQILKSFSSMLEETKSESGEQLLLSSDIFMFVIGLLPQVPETNLHIALHALIRYVDNASDARLAIDEMRKELALLEKTDISDMVSMAIAFDKAIQGTSKGDELFVEEYLAVVEELVDERKKKQLQSLSNTTINNIEKQQLLTFDFVMILLSKNKPPYRDRILSMISDGFLVESELLSDLCPSKLLELVDGGHNNITGTPDTLHPLNLSLRGRLLESLVDFSMAIVLTAPLPCPIKIETERLYSNVQSVILRVVFALPQEFQLKLISTALDITEKLMKVSQEKAYKNENRSEIEQMNRDRICLIIYSLLVSVACKKSEILMPFQSRLVNHLISDSLDAIQNHDTLETLCTIVTKLVCNDTRNGQIDLILTCRGLLFSPPIMVGTTISLSQIHENSIRRRIRGMVFANSIISHCDLDETSYITVCKMVSRILVSPDSNICMLDPRIGILGIKIIRCLREQEKRNSLTGKQLFNLMTQVLSNSRVVRYSDDSSKQFRTKPNTVLAYTEIPTFLAPSVSATKRRKCRKMIFSFNALLPTNESAFTQFSNWKESSSWIFELFDSYLAIGRTTNWNPHSWIFAGIEFPAVSSNIPITGNKQIKLLEWMRSDFMRIDGSHDTRSSLSVRMDKQFIELAKGMRKVSEREAVVDSISRFTLSMLLAISLSTAILCNTHDHFKLLLTEECGESRFEQKEEAFRLIHCQLVKIYDLKRRCQSMEHFFRNLGSSRSHVMLNRSKKRKRGKFNRPPSTEKTKVQVRAELAAVQLKETIKGLFCSVDFIPSEVLWICLIDSSHDTLIISSLDDPNNSGKTKVLSDIVDIKLNLIEHLAIGVASSSPINSSIALAVLKINPLILRQRIARCLRLASFLLLKLQSVQDTKTNDASIDSLTKLTSEYLRLLRTILVSKIYHDQSSESNKDDFEYFFGLYLSVIGSKQPMNDAIQFKANNGTFTVNHFKILVSTFQVHIGCCHASIASQLMETLSIFAAKSEPSILHYMVDVHWNAIFMSKHAHFDDSKSGTVETPFALIKALSALHNSADVTAEESCTHESAVKLMTGRFHKSGDRNLSLIHSLCRHWGLIALSPMRTTLLTDFLKTLLGKLLDYLKGVDHCSVGQKLGPRNNEEFSDDDDEDGEYIPPSTTSQFSKPSIPALSDFTCLTSSSYPIYFDMILRMTVSSIDIFSVPDIMSSVKKSAVASMRLHPIFKLERVVEVFGSLIKLYKDKFQIFPKFLLPSIIYTSKCMLDISVTKVQDYVEWRNSQPVLPPEDNNPGTFDMASTSFLKNLLDIFGLHVVGRLRALCYVYSEPAERQGEGKISVNKDQQLFFGNAAMPRVNSLSRKVERAYDFLSQTSSRYSTGDVKTKCVLQEGFLQSSDHSTTGEESSERRVGGEMLEVETVTGSFPAGKSSPHRSTLTTSIRDYKLEDSDDEESFIDDESSRMRI</sequence>